<dbReference type="AlphaFoldDB" id="H2Z955"/>
<dbReference type="Gene3D" id="3.90.550.10">
    <property type="entry name" value="Spore Coat Polysaccharide Biosynthesis Protein SpsA, Chain A"/>
    <property type="match status" value="1"/>
</dbReference>
<dbReference type="eggNOG" id="KOG1476">
    <property type="taxonomic scope" value="Eukaryota"/>
</dbReference>
<dbReference type="InterPro" id="IPR005027">
    <property type="entry name" value="Glyco_trans_43"/>
</dbReference>
<protein>
    <recommendedName>
        <fullName evidence="16">Galactosylgalactosylxylosylprotein 3-beta-glucuronosyltransferase</fullName>
        <ecNumber evidence="16">2.4.1.135</ecNumber>
    </recommendedName>
</protein>
<keyword evidence="6 16" id="KW-0735">Signal-anchor</keyword>
<evidence type="ECO:0000256" key="1">
    <source>
        <dbReference type="ARBA" id="ARBA00004606"/>
    </source>
</evidence>
<dbReference type="GO" id="GO:0046872">
    <property type="term" value="F:metal ion binding"/>
    <property type="evidence" value="ECO:0007669"/>
    <property type="project" value="UniProtKB-KW"/>
</dbReference>
<keyword evidence="10 14" id="KW-0464">Manganese</keyword>
<dbReference type="GO" id="GO:0050650">
    <property type="term" value="P:chondroitin sulfate proteoglycan biosynthetic process"/>
    <property type="evidence" value="ECO:0007669"/>
    <property type="project" value="TreeGrafter"/>
</dbReference>
<evidence type="ECO:0000313" key="18">
    <source>
        <dbReference type="Proteomes" id="UP000007875"/>
    </source>
</evidence>
<organism evidence="17 18">
    <name type="scientific">Ciona savignyi</name>
    <name type="common">Pacific transparent sea squirt</name>
    <dbReference type="NCBI Taxonomy" id="51511"/>
    <lineage>
        <taxon>Eukaryota</taxon>
        <taxon>Metazoa</taxon>
        <taxon>Chordata</taxon>
        <taxon>Tunicata</taxon>
        <taxon>Ascidiacea</taxon>
        <taxon>Phlebobranchia</taxon>
        <taxon>Cionidae</taxon>
        <taxon>Ciona</taxon>
    </lineage>
</organism>
<evidence type="ECO:0000256" key="12">
    <source>
        <dbReference type="ARBA" id="ARBA00065147"/>
    </source>
</evidence>
<evidence type="ECO:0000256" key="8">
    <source>
        <dbReference type="ARBA" id="ARBA00023136"/>
    </source>
</evidence>
<reference evidence="17" key="3">
    <citation type="submission" date="2025-09" db="UniProtKB">
        <authorList>
            <consortium name="Ensembl"/>
        </authorList>
    </citation>
    <scope>IDENTIFICATION</scope>
</reference>
<comment type="cofactor">
    <cofactor evidence="14 16">
        <name>Mn(2+)</name>
        <dbReference type="ChEBI" id="CHEBI:29035"/>
    </cofactor>
</comment>
<feature type="active site" description="Proton donor/acceptor" evidence="13">
    <location>
        <position position="245"/>
    </location>
</feature>
<comment type="catalytic activity">
    <reaction evidence="11 16">
        <text>3-O-(beta-D-galactosyl-(1-&gt;3)-beta-D-galactosyl-(1-&gt;4)-beta-D-xylosyl)-L-seryl-[protein] + UDP-alpha-D-glucuronate = 3-O-(beta-D-GlcA-(1-&gt;3)-beta-D-Gal-(1-&gt;3)-beta-D-Gal-(1-&gt;4)-beta-D-Xyl)-L-seryl-[protein] + UDP + H(+)</text>
        <dbReference type="Rhea" id="RHEA:24168"/>
        <dbReference type="Rhea" id="RHEA-COMP:12571"/>
        <dbReference type="Rhea" id="RHEA-COMP:12573"/>
        <dbReference type="ChEBI" id="CHEBI:15378"/>
        <dbReference type="ChEBI" id="CHEBI:58052"/>
        <dbReference type="ChEBI" id="CHEBI:58223"/>
        <dbReference type="ChEBI" id="CHEBI:132090"/>
        <dbReference type="ChEBI" id="CHEBI:132093"/>
        <dbReference type="EC" id="2.4.1.135"/>
    </reaction>
</comment>
<evidence type="ECO:0000256" key="6">
    <source>
        <dbReference type="ARBA" id="ARBA00022968"/>
    </source>
</evidence>
<evidence type="ECO:0000256" key="10">
    <source>
        <dbReference type="ARBA" id="ARBA00023211"/>
    </source>
</evidence>
<evidence type="ECO:0000256" key="11">
    <source>
        <dbReference type="ARBA" id="ARBA00047979"/>
    </source>
</evidence>
<comment type="subunit">
    <text evidence="12">Homodimer; disulfide-linked. Interacts with PXYLP1; the interaction increases the 2-phosphoxylose phosphatase activity of PXYLP1 during completion of linkage region formation in a B3GAT3-mediated manner.</text>
</comment>
<dbReference type="GO" id="GO:0000139">
    <property type="term" value="C:Golgi membrane"/>
    <property type="evidence" value="ECO:0007669"/>
    <property type="project" value="UniProtKB-SubCell"/>
</dbReference>
<evidence type="ECO:0000256" key="14">
    <source>
        <dbReference type="PIRSR" id="PIRSR605027-3"/>
    </source>
</evidence>
<dbReference type="GO" id="GO:0015018">
    <property type="term" value="F:galactosylgalactosylxylosylprotein 3-beta-glucuronosyltransferase activity"/>
    <property type="evidence" value="ECO:0007669"/>
    <property type="project" value="UniProtKB-UniRule"/>
</dbReference>
<evidence type="ECO:0000256" key="13">
    <source>
        <dbReference type="PIRSR" id="PIRSR605027-1"/>
    </source>
</evidence>
<dbReference type="FunFam" id="3.90.550.10:FF:000044">
    <property type="entry name" value="Galactosylgalactosylxylosylprotein 3-beta-glucuronosyltransferase"/>
    <property type="match status" value="1"/>
</dbReference>
<dbReference type="FunCoup" id="H2Z955">
    <property type="interactions" value="1"/>
</dbReference>
<dbReference type="InParanoid" id="H2Z955"/>
<dbReference type="PANTHER" id="PTHR10896:SF65">
    <property type="entry name" value="GALACTOSYLGALACTOSYLXYLOSYLPROTEIN 3-BETA-GLUCURONOSYLTRANSFERASE 3"/>
    <property type="match status" value="1"/>
</dbReference>
<keyword evidence="18" id="KW-1185">Reference proteome</keyword>
<keyword evidence="5 14" id="KW-0479">Metal-binding</keyword>
<keyword evidence="16" id="KW-0333">Golgi apparatus</keyword>
<keyword evidence="4 16" id="KW-0812">Transmembrane</keyword>
<reference evidence="17" key="2">
    <citation type="submission" date="2025-08" db="UniProtKB">
        <authorList>
            <consortium name="Ensembl"/>
        </authorList>
    </citation>
    <scope>IDENTIFICATION</scope>
</reference>
<proteinExistence type="inferred from homology"/>
<evidence type="ECO:0000256" key="9">
    <source>
        <dbReference type="ARBA" id="ARBA00023180"/>
    </source>
</evidence>
<dbReference type="InterPro" id="IPR029044">
    <property type="entry name" value="Nucleotide-diphossugar_trans"/>
</dbReference>
<feature type="site" description="Interaction with galactose moiety of substrate glycoprotein" evidence="15">
    <location>
        <position position="193"/>
    </location>
</feature>
<evidence type="ECO:0000256" key="4">
    <source>
        <dbReference type="ARBA" id="ARBA00022692"/>
    </source>
</evidence>
<dbReference type="GO" id="GO:0006024">
    <property type="term" value="P:glycosaminoglycan biosynthetic process"/>
    <property type="evidence" value="ECO:0007669"/>
    <property type="project" value="UniProtKB-ARBA"/>
</dbReference>
<evidence type="ECO:0000256" key="2">
    <source>
        <dbReference type="ARBA" id="ARBA00007706"/>
    </source>
</evidence>
<comment type="pathway">
    <text evidence="16">Protein modification; protein glycosylation.</text>
</comment>
<evidence type="ECO:0000313" key="17">
    <source>
        <dbReference type="Ensembl" id="ENSCSAVP00000014120.1"/>
    </source>
</evidence>
<keyword evidence="3 16" id="KW-0808">Transferase</keyword>
<dbReference type="SUPFAM" id="SSF53448">
    <property type="entry name" value="Nucleotide-diphospho-sugar transferases"/>
    <property type="match status" value="1"/>
</dbReference>
<evidence type="ECO:0000256" key="5">
    <source>
        <dbReference type="ARBA" id="ARBA00022723"/>
    </source>
</evidence>
<dbReference type="GeneTree" id="ENSGT00940000156954"/>
<feature type="binding site" evidence="14">
    <location>
        <position position="162"/>
    </location>
    <ligand>
        <name>Mn(2+)</name>
        <dbReference type="ChEBI" id="CHEBI:29035"/>
    </ligand>
</feature>
<dbReference type="PANTHER" id="PTHR10896">
    <property type="entry name" value="GALACTOSYLGALACTOSYLXYLOSYLPROTEIN 3-BETA-GLUCURONOSYLTRANSFERASE BETA-1,3-GLUCURONYLTRANSFERASE"/>
    <property type="match status" value="1"/>
</dbReference>
<comment type="similarity">
    <text evidence="2 16">Belongs to the glycosyltransferase 43 family.</text>
</comment>
<reference evidence="18" key="1">
    <citation type="submission" date="2003-08" db="EMBL/GenBank/DDBJ databases">
        <authorList>
            <person name="Birren B."/>
            <person name="Nusbaum C."/>
            <person name="Abebe A."/>
            <person name="Abouelleil A."/>
            <person name="Adekoya E."/>
            <person name="Ait-zahra M."/>
            <person name="Allen N."/>
            <person name="Allen T."/>
            <person name="An P."/>
            <person name="Anderson M."/>
            <person name="Anderson S."/>
            <person name="Arachchi H."/>
            <person name="Armbruster J."/>
            <person name="Bachantsang P."/>
            <person name="Baldwin J."/>
            <person name="Barry A."/>
            <person name="Bayul T."/>
            <person name="Blitshsteyn B."/>
            <person name="Bloom T."/>
            <person name="Blye J."/>
            <person name="Boguslavskiy L."/>
            <person name="Borowsky M."/>
            <person name="Boukhgalter B."/>
            <person name="Brunache A."/>
            <person name="Butler J."/>
            <person name="Calixte N."/>
            <person name="Calvo S."/>
            <person name="Camarata J."/>
            <person name="Campo K."/>
            <person name="Chang J."/>
            <person name="Cheshatsang Y."/>
            <person name="Citroen M."/>
            <person name="Collymore A."/>
            <person name="Considine T."/>
            <person name="Cook A."/>
            <person name="Cooke P."/>
            <person name="Corum B."/>
            <person name="Cuomo C."/>
            <person name="David R."/>
            <person name="Dawoe T."/>
            <person name="Degray S."/>
            <person name="Dodge S."/>
            <person name="Dooley K."/>
            <person name="Dorje P."/>
            <person name="Dorjee K."/>
            <person name="Dorris L."/>
            <person name="Duffey N."/>
            <person name="Dupes A."/>
            <person name="Elkins T."/>
            <person name="Engels R."/>
            <person name="Erickson J."/>
            <person name="Farina A."/>
            <person name="Faro S."/>
            <person name="Ferreira P."/>
            <person name="Fischer H."/>
            <person name="Fitzgerald M."/>
            <person name="Foley K."/>
            <person name="Gage D."/>
            <person name="Galagan J."/>
            <person name="Gearin G."/>
            <person name="Gnerre S."/>
            <person name="Gnirke A."/>
            <person name="Goyette A."/>
            <person name="Graham J."/>
            <person name="Grandbois E."/>
            <person name="Gyaltsen K."/>
            <person name="Hafez N."/>
            <person name="Hagopian D."/>
            <person name="Hagos B."/>
            <person name="Hall J."/>
            <person name="Hatcher B."/>
            <person name="Heller A."/>
            <person name="Higgins H."/>
            <person name="Honan T."/>
            <person name="Horn A."/>
            <person name="Houde N."/>
            <person name="Hughes L."/>
            <person name="Hulme W."/>
            <person name="Husby E."/>
            <person name="Iliev I."/>
            <person name="Jaffe D."/>
            <person name="Jones C."/>
            <person name="Kamal M."/>
            <person name="Kamat A."/>
            <person name="Kamvysselis M."/>
            <person name="Karlsson E."/>
            <person name="Kells C."/>
            <person name="Kieu A."/>
            <person name="Kisner P."/>
            <person name="Kodira C."/>
            <person name="Kulbokas E."/>
            <person name="Labutti K."/>
            <person name="Lama D."/>
            <person name="Landers T."/>
            <person name="Leger J."/>
            <person name="Levine S."/>
            <person name="Lewis D."/>
            <person name="Lewis T."/>
            <person name="Lindblad-toh K."/>
            <person name="Liu X."/>
            <person name="Lokyitsang T."/>
            <person name="Lokyitsang Y."/>
            <person name="Lucien O."/>
            <person name="Lui A."/>
            <person name="Ma L.J."/>
            <person name="Mabbitt R."/>
            <person name="Macdonald J."/>
            <person name="Maclean C."/>
            <person name="Major J."/>
            <person name="Manning J."/>
            <person name="Marabella R."/>
            <person name="Maru K."/>
            <person name="Matthews C."/>
            <person name="Mauceli E."/>
            <person name="Mccarthy M."/>
            <person name="Mcdonough S."/>
            <person name="Mcghee T."/>
            <person name="Meldrim J."/>
            <person name="Meneus L."/>
            <person name="Mesirov J."/>
            <person name="Mihalev A."/>
            <person name="Mihova T."/>
            <person name="Mikkelsen T."/>
            <person name="Mlenga V."/>
            <person name="Moru K."/>
            <person name="Mozes J."/>
            <person name="Mulrain L."/>
            <person name="Munson G."/>
            <person name="Naylor J."/>
            <person name="Newes C."/>
            <person name="Nguyen C."/>
            <person name="Nguyen N."/>
            <person name="Nguyen T."/>
            <person name="Nicol R."/>
            <person name="Nielsen C."/>
            <person name="Nizzari M."/>
            <person name="Norbu C."/>
            <person name="Norbu N."/>
            <person name="O'donnell P."/>
            <person name="Okoawo O."/>
            <person name="O'leary S."/>
            <person name="Omotosho B."/>
            <person name="O'neill K."/>
            <person name="Osman S."/>
            <person name="Parker S."/>
            <person name="Perrin D."/>
            <person name="Phunkhang P."/>
            <person name="Piqani B."/>
            <person name="Purcell S."/>
            <person name="Rachupka T."/>
            <person name="Ramasamy U."/>
            <person name="Rameau R."/>
            <person name="Ray V."/>
            <person name="Raymond C."/>
            <person name="Retta R."/>
            <person name="Richardson S."/>
            <person name="Rise C."/>
            <person name="Rodriguez J."/>
            <person name="Rogers J."/>
            <person name="Rogov P."/>
            <person name="Rutman M."/>
            <person name="Schupbach R."/>
            <person name="Seaman C."/>
            <person name="Settipalli S."/>
            <person name="Sharpe T."/>
            <person name="Sheridan J."/>
            <person name="Sherpa N."/>
            <person name="Shi J."/>
            <person name="Smirnov S."/>
            <person name="Smith C."/>
            <person name="Sougnez C."/>
            <person name="Spencer B."/>
            <person name="Stalker J."/>
            <person name="Stange-thomann N."/>
            <person name="Stavropoulos S."/>
            <person name="Stetson K."/>
            <person name="Stone C."/>
            <person name="Stone S."/>
            <person name="Stubbs M."/>
            <person name="Talamas J."/>
            <person name="Tchuinga P."/>
            <person name="Tenzing P."/>
            <person name="Tesfaye S."/>
            <person name="Theodore J."/>
            <person name="Thoulutsang Y."/>
            <person name="Topham K."/>
            <person name="Towey S."/>
            <person name="Tsamla T."/>
            <person name="Tsomo N."/>
            <person name="Vallee D."/>
            <person name="Vassiliev H."/>
            <person name="Venkataraman V."/>
            <person name="Vinson J."/>
            <person name="Vo A."/>
            <person name="Wade C."/>
            <person name="Wang S."/>
            <person name="Wangchuk T."/>
            <person name="Wangdi T."/>
            <person name="Whittaker C."/>
            <person name="Wilkinson J."/>
            <person name="Wu Y."/>
            <person name="Wyman D."/>
            <person name="Yadav S."/>
            <person name="Yang S."/>
            <person name="Yang X."/>
            <person name="Yeager S."/>
            <person name="Yee E."/>
            <person name="Young G."/>
            <person name="Zainoun J."/>
            <person name="Zembeck L."/>
            <person name="Zimmer A."/>
            <person name="Zody M."/>
            <person name="Lander E."/>
        </authorList>
    </citation>
    <scope>NUCLEOTIDE SEQUENCE [LARGE SCALE GENOMIC DNA]</scope>
</reference>
<comment type="subcellular location">
    <subcellularLocation>
        <location evidence="16">Golgi apparatus membrane</location>
        <topology evidence="16">Single-pass type II membrane protein</topology>
    </subcellularLocation>
    <subcellularLocation>
        <location evidence="1">Membrane</location>
        <topology evidence="1">Single-pass type II membrane protein</topology>
    </subcellularLocation>
</comment>
<dbReference type="Pfam" id="PF03360">
    <property type="entry name" value="Glyco_transf_43"/>
    <property type="match status" value="1"/>
</dbReference>
<keyword evidence="8 16" id="KW-0472">Membrane</keyword>
<keyword evidence="7 16" id="KW-1133">Transmembrane helix</keyword>
<evidence type="ECO:0000256" key="16">
    <source>
        <dbReference type="RuleBase" id="RU363127"/>
    </source>
</evidence>
<name>H2Z955_CIOSA</name>
<dbReference type="Proteomes" id="UP000007875">
    <property type="component" value="Unassembled WGS sequence"/>
</dbReference>
<dbReference type="HOGENOM" id="CLU_045177_0_1_1"/>
<dbReference type="STRING" id="51511.ENSCSAVP00000014120"/>
<evidence type="ECO:0000256" key="3">
    <source>
        <dbReference type="ARBA" id="ARBA00022679"/>
    </source>
</evidence>
<keyword evidence="9" id="KW-0325">Glycoprotein</keyword>
<sequence>RSDKMKIKYFSICLVGMVVIGMLVLGQSWNVTFCKRSADSDNKATRITGFEQKENPKSLPIIYGITSTYKRHVQIAELTRLSQTLMHVPAFHWILTEDSDSKTNLVADFLSQSRLNYTHLFIKNNSSLGIVKDLNTRNNALRWIRENIPPSKDAIVYFMDDDNTYSLRVFEEIRKTKRGCAWPVGLAGGLLHEGPTECKDGKALQWKARWWPQRTVPIDMAGFAVHVKVLFENPTANFTDRPDLESGFLESLGFNRDNIEVNCCKDVLAWHTQTKTPVIVE</sequence>
<dbReference type="UniPathway" id="UPA00378"/>
<accession>H2Z955</accession>
<evidence type="ECO:0000256" key="15">
    <source>
        <dbReference type="PIRSR" id="PIRSR605027-4"/>
    </source>
</evidence>
<dbReference type="Ensembl" id="ENSCSAVT00000014283.1">
    <property type="protein sequence ID" value="ENSCSAVP00000014120.1"/>
    <property type="gene ID" value="ENSCSAVG00000008286.1"/>
</dbReference>
<feature type="transmembrane region" description="Helical" evidence="16">
    <location>
        <begin position="7"/>
        <end position="29"/>
    </location>
</feature>
<evidence type="ECO:0000256" key="7">
    <source>
        <dbReference type="ARBA" id="ARBA00022989"/>
    </source>
</evidence>
<dbReference type="CDD" id="cd00218">
    <property type="entry name" value="GlcAT-I"/>
    <property type="match status" value="1"/>
</dbReference>
<dbReference type="GO" id="GO:0005975">
    <property type="term" value="P:carbohydrate metabolic process"/>
    <property type="evidence" value="ECO:0007669"/>
    <property type="project" value="TreeGrafter"/>
</dbReference>
<dbReference type="OMA" id="HEGPTEC"/>
<dbReference type="EC" id="2.4.1.135" evidence="16"/>